<comment type="caution">
    <text evidence="4">The sequence shown here is derived from an EMBL/GenBank/DDBJ whole genome shotgun (WGS) entry which is preliminary data.</text>
</comment>
<keyword evidence="5" id="KW-1185">Reference proteome</keyword>
<dbReference type="Proteomes" id="UP001257627">
    <property type="component" value="Unassembled WGS sequence"/>
</dbReference>
<dbReference type="Gene3D" id="1.10.10.2840">
    <property type="entry name" value="PucR C-terminal helix-turn-helix domain"/>
    <property type="match status" value="1"/>
</dbReference>
<protein>
    <submittedName>
        <fullName evidence="4">Helix-turn-helix domain-containing protein</fullName>
    </submittedName>
</protein>
<dbReference type="InterPro" id="IPR042070">
    <property type="entry name" value="PucR_C-HTH_sf"/>
</dbReference>
<evidence type="ECO:0000313" key="5">
    <source>
        <dbReference type="Proteomes" id="UP001257627"/>
    </source>
</evidence>
<dbReference type="InterPro" id="IPR058663">
    <property type="entry name" value="PucR-like_N"/>
</dbReference>
<evidence type="ECO:0000256" key="1">
    <source>
        <dbReference type="SAM" id="MobiDB-lite"/>
    </source>
</evidence>
<name>A0ABU3UEF3_9ACTN</name>
<evidence type="ECO:0000259" key="2">
    <source>
        <dbReference type="Pfam" id="PF13556"/>
    </source>
</evidence>
<sequence length="434" mass="47934">MTGFHTSESEDAGRGAVEATDSVTDATDAVAAPETGDEPNGPFRAIPSDLHHHLRPFFTDIREEVVRAIKTEIPEYARPTDDTYMQVVQRGVEHALQGFLERMAQPDTDWEPVKETYRRIGRGEADEGRSLDSFQSALRLGARVTWRRINALVDAELLPRNVLAAFGEALFLHLDEMAAATTAGYTEARLHRAGELQQRRARLLDLLTADPPASAEAISELAHTAGWPVPRALAVVAIDRGPRPTAAARPIVPPEFLARFDVRPAVLVVPDPEGPGRARAVSGALHGLRTAMGPTVALHEGARSLRWAAEALELVRRGILPDTEMVRCQEHLATLLLFRDEALVDAMAERRLSPLDRMRSPQRERLAETLLTWLQSGHNASEVAARLAVHPQTVRYRMRQLDELFGERLHDPTAQFEMQLALRALTLRRAAGAG</sequence>
<dbReference type="InterPro" id="IPR025736">
    <property type="entry name" value="PucR_C-HTH_dom"/>
</dbReference>
<dbReference type="InterPro" id="IPR051448">
    <property type="entry name" value="CdaR-like_regulators"/>
</dbReference>
<feature type="domain" description="PucR C-terminal helix-turn-helix" evidence="2">
    <location>
        <begin position="366"/>
        <end position="424"/>
    </location>
</feature>
<dbReference type="PANTHER" id="PTHR33744">
    <property type="entry name" value="CARBOHYDRATE DIACID REGULATOR"/>
    <property type="match status" value="1"/>
</dbReference>
<dbReference type="PANTHER" id="PTHR33744:SF1">
    <property type="entry name" value="DNA-BINDING TRANSCRIPTIONAL ACTIVATOR ADER"/>
    <property type="match status" value="1"/>
</dbReference>
<feature type="region of interest" description="Disordered" evidence="1">
    <location>
        <begin position="1"/>
        <end position="24"/>
    </location>
</feature>
<reference evidence="4 5" key="1">
    <citation type="submission" date="2023-02" db="EMBL/GenBank/DDBJ databases">
        <authorList>
            <person name="Maleckis M."/>
        </authorList>
    </citation>
    <scope>NUCLEOTIDE SEQUENCE [LARGE SCALE GENOMIC DNA]</scope>
    <source>
        <strain evidence="4 5">P8-A2</strain>
    </source>
</reference>
<dbReference type="Pfam" id="PF25906">
    <property type="entry name" value="PucR-like_N"/>
    <property type="match status" value="1"/>
</dbReference>
<gene>
    <name evidence="4" type="ORF">PU648_05950</name>
</gene>
<proteinExistence type="predicted"/>
<feature type="domain" description="PucR-like N-terminal" evidence="3">
    <location>
        <begin position="43"/>
        <end position="207"/>
    </location>
</feature>
<dbReference type="Pfam" id="PF13556">
    <property type="entry name" value="HTH_30"/>
    <property type="match status" value="1"/>
</dbReference>
<dbReference type="RefSeq" id="WP_097287869.1">
    <property type="nucleotide sequence ID" value="NZ_JARAKF010000001.1"/>
</dbReference>
<accession>A0ABU3UEF3</accession>
<evidence type="ECO:0000313" key="4">
    <source>
        <dbReference type="EMBL" id="MDU8991929.1"/>
    </source>
</evidence>
<organism evidence="4 5">
    <name type="scientific">Streptomyces mirabilis</name>
    <dbReference type="NCBI Taxonomy" id="68239"/>
    <lineage>
        <taxon>Bacteria</taxon>
        <taxon>Bacillati</taxon>
        <taxon>Actinomycetota</taxon>
        <taxon>Actinomycetes</taxon>
        <taxon>Kitasatosporales</taxon>
        <taxon>Streptomycetaceae</taxon>
        <taxon>Streptomyces</taxon>
    </lineage>
</organism>
<dbReference type="EMBL" id="JARAKF010000001">
    <property type="protein sequence ID" value="MDU8991929.1"/>
    <property type="molecule type" value="Genomic_DNA"/>
</dbReference>
<evidence type="ECO:0000259" key="3">
    <source>
        <dbReference type="Pfam" id="PF25906"/>
    </source>
</evidence>